<keyword evidence="5" id="KW-1185">Reference proteome</keyword>
<evidence type="ECO:0000256" key="1">
    <source>
        <dbReference type="SAM" id="MobiDB-lite"/>
    </source>
</evidence>
<name>A0A0D7B7A3_9AGAR</name>
<dbReference type="InterPro" id="IPR049207">
    <property type="entry name" value="DUF4246_N"/>
</dbReference>
<dbReference type="PANTHER" id="PTHR33119:SF1">
    <property type="entry name" value="FE2OG DIOXYGENASE DOMAIN-CONTAINING PROTEIN"/>
    <property type="match status" value="1"/>
</dbReference>
<dbReference type="AlphaFoldDB" id="A0A0D7B7A3"/>
<evidence type="ECO:0000259" key="3">
    <source>
        <dbReference type="Pfam" id="PF21666"/>
    </source>
</evidence>
<feature type="domain" description="DUF4246" evidence="3">
    <location>
        <begin position="49"/>
        <end position="107"/>
    </location>
</feature>
<proteinExistence type="predicted"/>
<accession>A0A0D7B7A3</accession>
<gene>
    <name evidence="4" type="ORF">CYLTODRAFT_399294</name>
</gene>
<evidence type="ECO:0000313" key="5">
    <source>
        <dbReference type="Proteomes" id="UP000054007"/>
    </source>
</evidence>
<evidence type="ECO:0000313" key="4">
    <source>
        <dbReference type="EMBL" id="KIY66110.1"/>
    </source>
</evidence>
<feature type="region of interest" description="Disordered" evidence="1">
    <location>
        <begin position="1"/>
        <end position="34"/>
    </location>
</feature>
<dbReference type="EMBL" id="KN880565">
    <property type="protein sequence ID" value="KIY66110.1"/>
    <property type="molecule type" value="Genomic_DNA"/>
</dbReference>
<dbReference type="PANTHER" id="PTHR33119">
    <property type="entry name" value="IFI3P"/>
    <property type="match status" value="1"/>
</dbReference>
<dbReference type="Proteomes" id="UP000054007">
    <property type="component" value="Unassembled WGS sequence"/>
</dbReference>
<feature type="compositionally biased region" description="Low complexity" evidence="1">
    <location>
        <begin position="7"/>
        <end position="19"/>
    </location>
</feature>
<dbReference type="InterPro" id="IPR049192">
    <property type="entry name" value="DUF4246_C"/>
</dbReference>
<sequence length="592" mass="67833">MSDIEESSSGSEDAFSSTSRDAEDNSGSDFDPKVPNMCVEAFQEMESLFRSRYPHPFPSDDWDNGWGDTPRTIVELRMCALSTTLREKERWWEKVKDKDIRAKWRAEALEQGQDKANPKWSLTEGMVDYVLDELDGYAKLRDEATGIELACYERVWKSDQLVPQDLRDRLVAVANKLEDIPDAQKDWHPGSNKQVLDLVHPSLYPVVNGRTRNSTGAHVKWPRPRGDSDYMSDKFQWLPSDFFIDNNGEARLTSSYINNVCDADLYPIIDKLVTLAVPMWERVLSDLCRPLSNIRMKVIDDEDAYDDYRGRVGCIWRDENGRCTDPPYLENHDDEEAQEEWRARQPQVLPEALDAYTGALDIIKNTVPLKGGSIQVIVKLANIVLTPDNPKYAGGKWHVEGMLNENIVSTFIYYYDEENITASQLNFRTSIIEPCYHGQDDTDCSTVLYGMQRDSPLCQDLGGVKTLEGRCIAFPNIYQHQVQPFELKEASKPGHRKIIALFLVDPMTTIPSATKIPPQQAEWTVDILRQSLEALCRLPPELVDLICSFASWNTMSRAEAEVYRKELMEERSVMVKDHTEARYEIEFNMCEH</sequence>
<dbReference type="Pfam" id="PF21666">
    <property type="entry name" value="DUF4246_N"/>
    <property type="match status" value="1"/>
</dbReference>
<dbReference type="OrthoDB" id="415532at2759"/>
<dbReference type="STRING" id="1314674.A0A0D7B7A3"/>
<protein>
    <submittedName>
        <fullName evidence="4">Uncharacterized protein</fullName>
    </submittedName>
</protein>
<evidence type="ECO:0000259" key="2">
    <source>
        <dbReference type="Pfam" id="PF14033"/>
    </source>
</evidence>
<organism evidence="4 5">
    <name type="scientific">Cylindrobasidium torrendii FP15055 ss-10</name>
    <dbReference type="NCBI Taxonomy" id="1314674"/>
    <lineage>
        <taxon>Eukaryota</taxon>
        <taxon>Fungi</taxon>
        <taxon>Dikarya</taxon>
        <taxon>Basidiomycota</taxon>
        <taxon>Agaricomycotina</taxon>
        <taxon>Agaricomycetes</taxon>
        <taxon>Agaricomycetidae</taxon>
        <taxon>Agaricales</taxon>
        <taxon>Marasmiineae</taxon>
        <taxon>Physalacriaceae</taxon>
        <taxon>Cylindrobasidium</taxon>
    </lineage>
</organism>
<reference evidence="4 5" key="1">
    <citation type="journal article" date="2015" name="Fungal Genet. Biol.">
        <title>Evolution of novel wood decay mechanisms in Agaricales revealed by the genome sequences of Fistulina hepatica and Cylindrobasidium torrendii.</title>
        <authorList>
            <person name="Floudas D."/>
            <person name="Held B.W."/>
            <person name="Riley R."/>
            <person name="Nagy L.G."/>
            <person name="Koehler G."/>
            <person name="Ransdell A.S."/>
            <person name="Younus H."/>
            <person name="Chow J."/>
            <person name="Chiniquy J."/>
            <person name="Lipzen A."/>
            <person name="Tritt A."/>
            <person name="Sun H."/>
            <person name="Haridas S."/>
            <person name="LaButti K."/>
            <person name="Ohm R.A."/>
            <person name="Kues U."/>
            <person name="Blanchette R.A."/>
            <person name="Grigoriev I.V."/>
            <person name="Minto R.E."/>
            <person name="Hibbett D.S."/>
        </authorList>
    </citation>
    <scope>NUCLEOTIDE SEQUENCE [LARGE SCALE GENOMIC DNA]</scope>
    <source>
        <strain evidence="4 5">FP15055 ss-10</strain>
    </source>
</reference>
<dbReference type="Pfam" id="PF14033">
    <property type="entry name" value="DUF4246"/>
    <property type="match status" value="1"/>
</dbReference>
<feature type="domain" description="DUF4246" evidence="2">
    <location>
        <begin position="125"/>
        <end position="525"/>
    </location>
</feature>
<dbReference type="InterPro" id="IPR025340">
    <property type="entry name" value="DUF4246"/>
</dbReference>